<feature type="transmembrane region" description="Helical" evidence="1">
    <location>
        <begin position="394"/>
        <end position="415"/>
    </location>
</feature>
<evidence type="ECO:0000256" key="1">
    <source>
        <dbReference type="SAM" id="Phobius"/>
    </source>
</evidence>
<dbReference type="SMART" id="SM01080">
    <property type="entry name" value="CHASE2"/>
    <property type="match status" value="1"/>
</dbReference>
<proteinExistence type="predicted"/>
<comment type="caution">
    <text evidence="3">The sequence shown here is derived from an EMBL/GenBank/DDBJ whole genome shotgun (WGS) entry which is preliminary data.</text>
</comment>
<dbReference type="InterPro" id="IPR001054">
    <property type="entry name" value="A/G_cyclase"/>
</dbReference>
<evidence type="ECO:0000313" key="3">
    <source>
        <dbReference type="EMBL" id="NMQ18311.1"/>
    </source>
</evidence>
<reference evidence="3 4" key="1">
    <citation type="submission" date="2019-03" db="EMBL/GenBank/DDBJ databases">
        <title>Metabolic reconstructions from genomes of highly enriched 'Candidatus Accumulibacter' and 'Candidatus Competibacter' bioreactor populations.</title>
        <authorList>
            <person name="Annavajhala M.K."/>
            <person name="Welles L."/>
            <person name="Abbas B."/>
            <person name="Sorokin D."/>
            <person name="Park H."/>
            <person name="Van Loosdrecht M."/>
            <person name="Chandran K."/>
        </authorList>
    </citation>
    <scope>NUCLEOTIDE SEQUENCE [LARGE SCALE GENOMIC DNA]</scope>
    <source>
        <strain evidence="3 4">SBR_G</strain>
    </source>
</reference>
<organism evidence="3 4">
    <name type="scientific">Candidatus Competibacter phosphatis</name>
    <dbReference type="NCBI Taxonomy" id="221280"/>
    <lineage>
        <taxon>Bacteria</taxon>
        <taxon>Pseudomonadati</taxon>
        <taxon>Pseudomonadota</taxon>
        <taxon>Gammaproteobacteria</taxon>
        <taxon>Candidatus Competibacteraceae</taxon>
        <taxon>Candidatus Competibacter</taxon>
    </lineage>
</organism>
<dbReference type="SUPFAM" id="SSF55073">
    <property type="entry name" value="Nucleotide cyclase"/>
    <property type="match status" value="1"/>
</dbReference>
<name>A0ABX1TG20_9GAMM</name>
<dbReference type="Pfam" id="PF05226">
    <property type="entry name" value="CHASE2"/>
    <property type="match status" value="1"/>
</dbReference>
<keyword evidence="1" id="KW-0812">Transmembrane</keyword>
<dbReference type="Gene3D" id="3.30.70.1230">
    <property type="entry name" value="Nucleotide cyclase"/>
    <property type="match status" value="1"/>
</dbReference>
<protein>
    <submittedName>
        <fullName evidence="3">Adenylate/guanylate cyclase domain-containing protein</fullName>
    </submittedName>
</protein>
<sequence length="589" mass="64818">MIVHNVVKLLLSATVTGLFVLHAGGWWSFSFLQQLEDIAYDARLNLTLPGTVDPRIVIVDIDERSLRAEGQWPWPRGRLATLVEQLFERYQVAVLGFDAVFAEPDSTDLVFRALIRGPLGQDAQRRTELERLRRELDPDRRFAAALSGRPVVLGYFFNTRTSPDAEIQFGRLPNPIASIRDLETNDTVLVEAVGYGANLPLLQDNARSGGFFNSPLVDQDGVFRRVPLLIRYRDYLYPQIALAVVRALMDDPPVELVMAAGYGADAHGRRLEALRFGGFTVPVDDLGAVLVPYRGRQGSFPYVSAAEVLAGTADPRLLEGAIVLVGTTAAGLLDLRATPVQNVYPGVEVNANLIAGILDHNFRSRPAYSAGLEIVQLGIVGLLGALIGWLTPVWALLLTMAVAGALLGVNGYLWLAHALVAPLATPLALLLVLYMLHTSYSFFIESRRERWITRLFGQYVPHEIVAEMSRRGERYSLEGESRRMTVLFSDIAGFTTLSERFEPRQLTQLMQCYLTPLTRIIHEHRGTIDKYIGDAIMAFWGAPLADPEHARHAVAAALAMARGLRALDDDFSRTGAGRRCGPAPASTAG</sequence>
<feature type="domain" description="Guanylate cyclase" evidence="2">
    <location>
        <begin position="485"/>
        <end position="589"/>
    </location>
</feature>
<keyword evidence="4" id="KW-1185">Reference proteome</keyword>
<evidence type="ECO:0000313" key="4">
    <source>
        <dbReference type="Proteomes" id="UP000760480"/>
    </source>
</evidence>
<evidence type="ECO:0000259" key="2">
    <source>
        <dbReference type="PROSITE" id="PS50125"/>
    </source>
</evidence>
<dbReference type="Proteomes" id="UP000760480">
    <property type="component" value="Unassembled WGS sequence"/>
</dbReference>
<dbReference type="InterPro" id="IPR029787">
    <property type="entry name" value="Nucleotide_cyclase"/>
</dbReference>
<dbReference type="Pfam" id="PF00211">
    <property type="entry name" value="Guanylate_cyc"/>
    <property type="match status" value="1"/>
</dbReference>
<dbReference type="PANTHER" id="PTHR43081:SF1">
    <property type="entry name" value="ADENYLATE CYCLASE, TERMINAL-DIFFERENTIATION SPECIFIC"/>
    <property type="match status" value="1"/>
</dbReference>
<accession>A0ABX1TG20</accession>
<keyword evidence="1" id="KW-0472">Membrane</keyword>
<dbReference type="InterPro" id="IPR050697">
    <property type="entry name" value="Adenylyl/Guanylyl_Cyclase_3/4"/>
</dbReference>
<gene>
    <name evidence="3" type="ORF">E4P82_03330</name>
</gene>
<dbReference type="InterPro" id="IPR007890">
    <property type="entry name" value="CHASE2"/>
</dbReference>
<dbReference type="PANTHER" id="PTHR43081">
    <property type="entry name" value="ADENYLATE CYCLASE, TERMINAL-DIFFERENTIATION SPECIFIC-RELATED"/>
    <property type="match status" value="1"/>
</dbReference>
<feature type="transmembrane region" description="Helical" evidence="1">
    <location>
        <begin position="367"/>
        <end position="387"/>
    </location>
</feature>
<dbReference type="EMBL" id="SPMZ01000011">
    <property type="protein sequence ID" value="NMQ18311.1"/>
    <property type="molecule type" value="Genomic_DNA"/>
</dbReference>
<dbReference type="PROSITE" id="PS50125">
    <property type="entry name" value="GUANYLATE_CYCLASE_2"/>
    <property type="match status" value="1"/>
</dbReference>
<keyword evidence="1" id="KW-1133">Transmembrane helix</keyword>
<feature type="transmembrane region" description="Helical" evidence="1">
    <location>
        <begin position="427"/>
        <end position="444"/>
    </location>
</feature>
<dbReference type="CDD" id="cd07302">
    <property type="entry name" value="CHD"/>
    <property type="match status" value="1"/>
</dbReference>